<feature type="region of interest" description="Disordered" evidence="15">
    <location>
        <begin position="99"/>
        <end position="121"/>
    </location>
</feature>
<sequence length="314" mass="35654">MFMWCSKTYHRYLFLPSLPEAEMWELCISRATGGWSEQDNEHYKYLQSLLEHYRSVAQQEKLDRERKRFSHRKSAYLSLTDKYSLPSLLGRKSLTPLSPYAPKGDSSQSLDMTASEATAEVEGLPDEIFTEEVVLSSVTDMEQRMASPEWQPEKTSDLYPLHKHILVKRSLRCRHCEHNLSKPEYNPSSIKFKIQLGAFMVRVVDIPPEKTDLTPSADVALPQGQVILAARDDTAEYDDQDSISSYKDDPLVVAWRRANKVGINLLVTPKANVSRAKVGFVLRYDYTNTVATASESRTVTLNIPVMVDVGTVSE</sequence>
<dbReference type="GO" id="GO:0030016">
    <property type="term" value="C:myofibril"/>
    <property type="evidence" value="ECO:0007669"/>
    <property type="project" value="UniProtKB-SubCell"/>
</dbReference>
<gene>
    <name evidence="16" type="primary">Dctn4-L</name>
    <name evidence="16" type="ORF">Hamer_G024049</name>
</gene>
<evidence type="ECO:0000256" key="6">
    <source>
        <dbReference type="ARBA" id="ARBA00022499"/>
    </source>
</evidence>
<keyword evidence="11" id="KW-0206">Cytoskeleton</keyword>
<keyword evidence="8" id="KW-0832">Ubl conjugation</keyword>
<evidence type="ECO:0000256" key="5">
    <source>
        <dbReference type="ARBA" id="ARBA00022490"/>
    </source>
</evidence>
<dbReference type="Proteomes" id="UP000747542">
    <property type="component" value="Unassembled WGS sequence"/>
</dbReference>
<comment type="caution">
    <text evidence="16">The sequence shown here is derived from an EMBL/GenBank/DDBJ whole genome shotgun (WGS) entry which is preliminary data.</text>
</comment>
<dbReference type="GO" id="GO:0005869">
    <property type="term" value="C:dynactin complex"/>
    <property type="evidence" value="ECO:0007669"/>
    <property type="project" value="InterPro"/>
</dbReference>
<keyword evidence="17" id="KW-1185">Reference proteome</keyword>
<evidence type="ECO:0000256" key="1">
    <source>
        <dbReference type="ARBA" id="ARBA00004300"/>
    </source>
</evidence>
<evidence type="ECO:0000313" key="17">
    <source>
        <dbReference type="Proteomes" id="UP000747542"/>
    </source>
</evidence>
<keyword evidence="5" id="KW-0963">Cytoplasm</keyword>
<keyword evidence="7" id="KW-0597">Phosphoprotein</keyword>
<proteinExistence type="inferred from homology"/>
<protein>
    <recommendedName>
        <fullName evidence="13">Dynactin subunit 4</fullName>
    </recommendedName>
</protein>
<name>A0A8J5MMH5_HOMAM</name>
<evidence type="ECO:0000256" key="7">
    <source>
        <dbReference type="ARBA" id="ARBA00022553"/>
    </source>
</evidence>
<comment type="subunit">
    <text evidence="14">Subunit of dynactin, a multiprotein complex part of a tripartite complex with dynein and a adapter, such as BICDL1, BICD2 or HOOK3. The dynactin complex is built around ACTR1A/ACTB filament and consists of an actin-related filament composed of a shoulder domain, a pointed end and a barbed end. Its length is defined by its flexible shoulder domain. The soulder is composed of 2 DCTN1 subunits, 4 DCTN2 and 2 DCTN3. The 4 DCNT2 (via N-terminus) bind the ACTR1A filament and act as molecular rulers to determine the length. The pointed end is important for binding dynein-dynactin cargo adapters. Consists of 4 subunits: ACTR10, DCNT4, DCTN5 and DCTN6. The barbed end is composed of a CAPZA1:CAPZB heterodimers, which binds ACTR1A/ACTB filament and dynactin and stabilizes dynactin. Interacts with ATP7B, but not ATP7A, in a copper-dependent manner. Interacts with ANK2; this interaction is required for localization at costameres. Interacts with N4BP2L1.</text>
</comment>
<feature type="compositionally biased region" description="Polar residues" evidence="15">
    <location>
        <begin position="105"/>
        <end position="116"/>
    </location>
</feature>
<comment type="subcellular location">
    <subcellularLocation>
        <location evidence="3">Cytoplasm</location>
        <location evidence="3">Cell cortex</location>
    </subcellularLocation>
    <subcellularLocation>
        <location evidence="1">Cytoplasm</location>
        <location evidence="1">Cytoskeleton</location>
        <location evidence="1">Microtubule organizing center</location>
        <location evidence="1">Centrosome</location>
    </subcellularLocation>
    <subcellularLocation>
        <location evidence="2">Cytoplasm</location>
        <location evidence="2">Cytoskeleton</location>
        <location evidence="2">Stress fiber</location>
    </subcellularLocation>
    <subcellularLocation>
        <location evidence="4">Cytoplasm</location>
        <location evidence="4">Myofibril</location>
    </subcellularLocation>
</comment>
<evidence type="ECO:0000256" key="2">
    <source>
        <dbReference type="ARBA" id="ARBA00004529"/>
    </source>
</evidence>
<organism evidence="16 17">
    <name type="scientific">Homarus americanus</name>
    <name type="common">American lobster</name>
    <dbReference type="NCBI Taxonomy" id="6706"/>
    <lineage>
        <taxon>Eukaryota</taxon>
        <taxon>Metazoa</taxon>
        <taxon>Ecdysozoa</taxon>
        <taxon>Arthropoda</taxon>
        <taxon>Crustacea</taxon>
        <taxon>Multicrustacea</taxon>
        <taxon>Malacostraca</taxon>
        <taxon>Eumalacostraca</taxon>
        <taxon>Eucarida</taxon>
        <taxon>Decapoda</taxon>
        <taxon>Pleocyemata</taxon>
        <taxon>Astacidea</taxon>
        <taxon>Nephropoidea</taxon>
        <taxon>Nephropidae</taxon>
        <taxon>Homarus</taxon>
    </lineage>
</organism>
<evidence type="ECO:0000256" key="14">
    <source>
        <dbReference type="ARBA" id="ARBA00093507"/>
    </source>
</evidence>
<evidence type="ECO:0000256" key="8">
    <source>
        <dbReference type="ARBA" id="ARBA00022843"/>
    </source>
</evidence>
<dbReference type="Pfam" id="PF05502">
    <property type="entry name" value="Dynactin_p62"/>
    <property type="match status" value="1"/>
</dbReference>
<reference evidence="16" key="1">
    <citation type="journal article" date="2021" name="Sci. Adv.">
        <title>The American lobster genome reveals insights on longevity, neural, and immune adaptations.</title>
        <authorList>
            <person name="Polinski J.M."/>
            <person name="Zimin A.V."/>
            <person name="Clark K.F."/>
            <person name="Kohn A.B."/>
            <person name="Sadowski N."/>
            <person name="Timp W."/>
            <person name="Ptitsyn A."/>
            <person name="Khanna P."/>
            <person name="Romanova D.Y."/>
            <person name="Williams P."/>
            <person name="Greenwood S.J."/>
            <person name="Moroz L.L."/>
            <person name="Walt D.R."/>
            <person name="Bodnar A.G."/>
        </authorList>
    </citation>
    <scope>NUCLEOTIDE SEQUENCE</scope>
    <source>
        <strain evidence="16">GMGI-L3</strain>
    </source>
</reference>
<evidence type="ECO:0000256" key="15">
    <source>
        <dbReference type="SAM" id="MobiDB-lite"/>
    </source>
</evidence>
<keyword evidence="6" id="KW-1017">Isopeptide bond</keyword>
<dbReference type="GO" id="GO:0005938">
    <property type="term" value="C:cell cortex"/>
    <property type="evidence" value="ECO:0007669"/>
    <property type="project" value="UniProtKB-SubCell"/>
</dbReference>
<evidence type="ECO:0000256" key="9">
    <source>
        <dbReference type="ARBA" id="ARBA00022990"/>
    </source>
</evidence>
<dbReference type="AlphaFoldDB" id="A0A8J5MMH5"/>
<evidence type="ECO:0000256" key="12">
    <source>
        <dbReference type="ARBA" id="ARBA00034776"/>
    </source>
</evidence>
<evidence type="ECO:0000256" key="13">
    <source>
        <dbReference type="ARBA" id="ARBA00034864"/>
    </source>
</evidence>
<dbReference type="GO" id="GO:0001725">
    <property type="term" value="C:stress fiber"/>
    <property type="evidence" value="ECO:0007669"/>
    <property type="project" value="UniProtKB-SubCell"/>
</dbReference>
<evidence type="ECO:0000256" key="10">
    <source>
        <dbReference type="ARBA" id="ARBA00023054"/>
    </source>
</evidence>
<dbReference type="InterPro" id="IPR008603">
    <property type="entry name" value="DCTN4"/>
</dbReference>
<evidence type="ECO:0000256" key="4">
    <source>
        <dbReference type="ARBA" id="ARBA00004657"/>
    </source>
</evidence>
<keyword evidence="9" id="KW-0007">Acetylation</keyword>
<evidence type="ECO:0000256" key="3">
    <source>
        <dbReference type="ARBA" id="ARBA00004544"/>
    </source>
</evidence>
<comment type="similarity">
    <text evidence="12">Belongs to the dynactin subunit 4 family.</text>
</comment>
<dbReference type="PANTHER" id="PTHR13034">
    <property type="entry name" value="DYNACTIN P62 SUBUNIT"/>
    <property type="match status" value="1"/>
</dbReference>
<accession>A0A8J5MMH5</accession>
<dbReference type="PANTHER" id="PTHR13034:SF2">
    <property type="entry name" value="DYNACTIN SUBUNIT 4"/>
    <property type="match status" value="1"/>
</dbReference>
<keyword evidence="10" id="KW-0175">Coiled coil</keyword>
<dbReference type="EMBL" id="JAHLQT010038600">
    <property type="protein sequence ID" value="KAG7156829.1"/>
    <property type="molecule type" value="Genomic_DNA"/>
</dbReference>
<evidence type="ECO:0000256" key="11">
    <source>
        <dbReference type="ARBA" id="ARBA00023212"/>
    </source>
</evidence>
<evidence type="ECO:0000313" key="16">
    <source>
        <dbReference type="EMBL" id="KAG7156829.1"/>
    </source>
</evidence>
<dbReference type="GO" id="GO:0005813">
    <property type="term" value="C:centrosome"/>
    <property type="evidence" value="ECO:0007669"/>
    <property type="project" value="UniProtKB-SubCell"/>
</dbReference>